<dbReference type="Pfam" id="PF07484">
    <property type="entry name" value="Collar"/>
    <property type="match status" value="1"/>
</dbReference>
<reference evidence="3 4" key="1">
    <citation type="submission" date="2023-03" db="EMBL/GenBank/DDBJ databases">
        <title>Comparative genome and transcriptome analysis combination mining strategies for increasing vitamin B12 production of Ensifer adhaerens strain.</title>
        <authorList>
            <person name="Yongheng L."/>
        </authorList>
    </citation>
    <scope>NUCLEOTIDE SEQUENCE [LARGE SCALE GENOMIC DNA]</scope>
    <source>
        <strain evidence="3 4">Casida A-T305</strain>
        <plasmid evidence="3 4">unnamedA</plasmid>
    </source>
</reference>
<dbReference type="SUPFAM" id="SSF88874">
    <property type="entry name" value="Receptor-binding domain of short tail fibre protein gp12"/>
    <property type="match status" value="1"/>
</dbReference>
<feature type="domain" description="Phage tail collar" evidence="2">
    <location>
        <begin position="7"/>
        <end position="63"/>
    </location>
</feature>
<accession>A0ABY8HML5</accession>
<dbReference type="RefSeq" id="WP_034798260.1">
    <property type="nucleotide sequence ID" value="NZ_CP015881.1"/>
</dbReference>
<dbReference type="InterPro" id="IPR011083">
    <property type="entry name" value="Phage_tail_collar_dom"/>
</dbReference>
<keyword evidence="3" id="KW-0614">Plasmid</keyword>
<name>A0ABY8HML5_ENSAD</name>
<evidence type="ECO:0000256" key="1">
    <source>
        <dbReference type="SAM" id="MobiDB-lite"/>
    </source>
</evidence>
<sequence>MSTPYVGEIRMFGFPRVPTGWQACDGSLLSIAEYEMLYTLLGTTYGGDGQSTFRVPDLRGRVPMHWGTGQGLTTRVLGQLAGTENVTLVSTQLPPHGHPIVATTATADATAVGPTVMLGAVASDTLYATDVSGLTGRGTSPNSTSPTGGSQPHDNTMPTLTTHFCIALYGVFPQQN</sequence>
<dbReference type="Gene3D" id="3.90.1340.10">
    <property type="entry name" value="Phage tail collar domain"/>
    <property type="match status" value="1"/>
</dbReference>
<feature type="compositionally biased region" description="Low complexity" evidence="1">
    <location>
        <begin position="137"/>
        <end position="150"/>
    </location>
</feature>
<evidence type="ECO:0000259" key="2">
    <source>
        <dbReference type="Pfam" id="PF07484"/>
    </source>
</evidence>
<dbReference type="GeneID" id="29520955"/>
<feature type="region of interest" description="Disordered" evidence="1">
    <location>
        <begin position="132"/>
        <end position="157"/>
    </location>
</feature>
<dbReference type="InterPro" id="IPR037053">
    <property type="entry name" value="Phage_tail_collar_dom_sf"/>
</dbReference>
<proteinExistence type="predicted"/>
<organism evidence="3 4">
    <name type="scientific">Ensifer adhaerens</name>
    <name type="common">Sinorhizobium morelense</name>
    <dbReference type="NCBI Taxonomy" id="106592"/>
    <lineage>
        <taxon>Bacteria</taxon>
        <taxon>Pseudomonadati</taxon>
        <taxon>Pseudomonadota</taxon>
        <taxon>Alphaproteobacteria</taxon>
        <taxon>Hyphomicrobiales</taxon>
        <taxon>Rhizobiaceae</taxon>
        <taxon>Sinorhizobium/Ensifer group</taxon>
        <taxon>Ensifer</taxon>
    </lineage>
</organism>
<keyword evidence="4" id="KW-1185">Reference proteome</keyword>
<dbReference type="Proteomes" id="UP001214094">
    <property type="component" value="Plasmid unnamedA"/>
</dbReference>
<geneLocation type="plasmid" evidence="3 4">
    <name>unnamedA</name>
</geneLocation>
<protein>
    <submittedName>
        <fullName evidence="3">Tail fiber protein</fullName>
    </submittedName>
</protein>
<gene>
    <name evidence="3" type="ORF">P4B07_25150</name>
</gene>
<evidence type="ECO:0000313" key="3">
    <source>
        <dbReference type="EMBL" id="WFP93038.1"/>
    </source>
</evidence>
<dbReference type="EMBL" id="CP121309">
    <property type="protein sequence ID" value="WFP93038.1"/>
    <property type="molecule type" value="Genomic_DNA"/>
</dbReference>
<evidence type="ECO:0000313" key="4">
    <source>
        <dbReference type="Proteomes" id="UP001214094"/>
    </source>
</evidence>